<reference evidence="2 3" key="1">
    <citation type="journal article" date="2018" name="Syst. Appl. Microbiol.">
        <title>Ereboglobus luteus gen. nov. sp. nov. from cockroach guts, and new insights into the oxygen relationship of the genera Opitutus and Didymococcus (Verrucomicrobia: Opitutaceae).</title>
        <authorList>
            <person name="Tegtmeier D."/>
            <person name="Belitz A."/>
            <person name="Radek R."/>
            <person name="Heimerl T."/>
            <person name="Brune A."/>
        </authorList>
    </citation>
    <scope>NUCLEOTIDE SEQUENCE [LARGE SCALE GENOMIC DNA]</scope>
    <source>
        <strain evidence="2 3">Ho45</strain>
    </source>
</reference>
<evidence type="ECO:0000313" key="3">
    <source>
        <dbReference type="Proteomes" id="UP000244896"/>
    </source>
</evidence>
<evidence type="ECO:0000313" key="2">
    <source>
        <dbReference type="EMBL" id="AWI09687.1"/>
    </source>
</evidence>
<organism evidence="2 3">
    <name type="scientific">Ereboglobus luteus</name>
    <dbReference type="NCBI Taxonomy" id="1796921"/>
    <lineage>
        <taxon>Bacteria</taxon>
        <taxon>Pseudomonadati</taxon>
        <taxon>Verrucomicrobiota</taxon>
        <taxon>Opitutia</taxon>
        <taxon>Opitutales</taxon>
        <taxon>Opitutaceae</taxon>
        <taxon>Ereboglobus</taxon>
    </lineage>
</organism>
<dbReference type="RefSeq" id="WP_108825500.1">
    <property type="nucleotide sequence ID" value="NZ_CP023004.1"/>
</dbReference>
<dbReference type="KEGG" id="elut:CKA38_10875"/>
<proteinExistence type="predicted"/>
<evidence type="ECO:0000256" key="1">
    <source>
        <dbReference type="SAM" id="SignalP"/>
    </source>
</evidence>
<keyword evidence="3" id="KW-1185">Reference proteome</keyword>
<dbReference type="OrthoDB" id="9776971at2"/>
<keyword evidence="1" id="KW-0732">Signal</keyword>
<dbReference type="EMBL" id="CP023004">
    <property type="protein sequence ID" value="AWI09687.1"/>
    <property type="molecule type" value="Genomic_DNA"/>
</dbReference>
<dbReference type="Proteomes" id="UP000244896">
    <property type="component" value="Chromosome"/>
</dbReference>
<feature type="signal peptide" evidence="1">
    <location>
        <begin position="1"/>
        <end position="33"/>
    </location>
</feature>
<sequence>MKPFSSIRRLLRILAPVTAFAAFLFMFSAKSFAADGDGDVAILPSEQDWSFERGPDPASTGTLEVSGKTILLTGDFSRGKRYVAAACAIRFREVNRMRFKVYTNQKRNLIVFLTDSTGQIHLRRHPVKPREIQSVTVAWGAGKSKEFRNGANDGVVHLPIRKVSVLLDSAEVDKYGFCEISDARLFRPPMRKTAAFESFDARKITVDGGAFVEPGQQDWAFNRGPDPAAVGTLEISGKTIRLTGDFTRGKRYVAAECAIRFREVNRMSFNVITDQEIVMVLLTDSTGQVHMQKHRVRPGVPKTINVRFVASKNLWDGAKDGVLHLPVGKVGILVHSDEVVERGYCEISDVRLFK</sequence>
<name>A0A2U8E443_9BACT</name>
<protein>
    <submittedName>
        <fullName evidence="2">Uncharacterized protein</fullName>
    </submittedName>
</protein>
<accession>A0A2U8E443</accession>
<gene>
    <name evidence="2" type="ORF">CKA38_10875</name>
</gene>
<feature type="chain" id="PRO_5016101017" evidence="1">
    <location>
        <begin position="34"/>
        <end position="354"/>
    </location>
</feature>
<dbReference type="AlphaFoldDB" id="A0A2U8E443"/>